<keyword evidence="1" id="KW-0121">Carboxypeptidase</keyword>
<evidence type="ECO:0000313" key="2">
    <source>
        <dbReference type="Proteomes" id="UP001225034"/>
    </source>
</evidence>
<reference evidence="1 2" key="1">
    <citation type="submission" date="2023-07" db="EMBL/GenBank/DDBJ databases">
        <title>Genomic Encyclopedia of Type Strains, Phase IV (KMG-IV): sequencing the most valuable type-strain genomes for metagenomic binning, comparative biology and taxonomic classification.</title>
        <authorList>
            <person name="Goeker M."/>
        </authorList>
    </citation>
    <scope>NUCLEOTIDE SEQUENCE [LARGE SCALE GENOMIC DNA]</scope>
    <source>
        <strain evidence="1 2">DSM 19154</strain>
    </source>
</reference>
<dbReference type="PROSITE" id="PS51257">
    <property type="entry name" value="PROKAR_LIPOPROTEIN"/>
    <property type="match status" value="1"/>
</dbReference>
<evidence type="ECO:0000313" key="1">
    <source>
        <dbReference type="EMBL" id="MDQ0208426.1"/>
    </source>
</evidence>
<accession>A0ABT9YLQ4</accession>
<dbReference type="Proteomes" id="UP001225034">
    <property type="component" value="Unassembled WGS sequence"/>
</dbReference>
<dbReference type="GO" id="GO:0004180">
    <property type="term" value="F:carboxypeptidase activity"/>
    <property type="evidence" value="ECO:0007669"/>
    <property type="project" value="UniProtKB-KW"/>
</dbReference>
<keyword evidence="1" id="KW-0645">Protease</keyword>
<keyword evidence="2" id="KW-1185">Reference proteome</keyword>
<proteinExistence type="predicted"/>
<sequence>MKHSVHIFCVLIAITLVGCQTDSMNNFANESMEMNEKMPEPSTKEYLSIRDFRDTFNGQTLKNDALVITTKEDQLILSMEIVVKDELLAKLQNTPNDFWFNFADIDGNDQVREALLNIPELVEGQLLIDALDQYNNHVTITQELSLQDGLTDSQLNFLEQPENYKFQIIDENREPVNEIIGIDISTFDTL</sequence>
<dbReference type="RefSeq" id="WP_306984470.1">
    <property type="nucleotide sequence ID" value="NZ_JAUSUA010000005.1"/>
</dbReference>
<comment type="caution">
    <text evidence="1">The sequence shown here is derived from an EMBL/GenBank/DDBJ whole genome shotgun (WGS) entry which is preliminary data.</text>
</comment>
<keyword evidence="1" id="KW-0378">Hydrolase</keyword>
<protein>
    <submittedName>
        <fullName evidence="1">Carboxypeptidase C (Cathepsin A)</fullName>
    </submittedName>
</protein>
<dbReference type="EMBL" id="JAUSUA010000005">
    <property type="protein sequence ID" value="MDQ0208426.1"/>
    <property type="molecule type" value="Genomic_DNA"/>
</dbReference>
<gene>
    <name evidence="1" type="ORF">J2S05_003237</name>
</gene>
<name>A0ABT9YLQ4_9BACI</name>
<organism evidence="1 2">
    <name type="scientific">Alkalicoccobacillus murimartini</name>
    <dbReference type="NCBI Taxonomy" id="171685"/>
    <lineage>
        <taxon>Bacteria</taxon>
        <taxon>Bacillati</taxon>
        <taxon>Bacillota</taxon>
        <taxon>Bacilli</taxon>
        <taxon>Bacillales</taxon>
        <taxon>Bacillaceae</taxon>
        <taxon>Alkalicoccobacillus</taxon>
    </lineage>
</organism>